<dbReference type="EMBL" id="JBHSYQ010000015">
    <property type="protein sequence ID" value="MFC6999109.1"/>
    <property type="molecule type" value="Genomic_DNA"/>
</dbReference>
<comment type="caution">
    <text evidence="1">The sequence shown here is derived from an EMBL/GenBank/DDBJ whole genome shotgun (WGS) entry which is preliminary data.</text>
</comment>
<evidence type="ECO:0000313" key="1">
    <source>
        <dbReference type="EMBL" id="MFC6999109.1"/>
    </source>
</evidence>
<accession>A0ABW2DMY2</accession>
<name>A0ABW2DMY2_9BACT</name>
<dbReference type="RefSeq" id="WP_066616792.1">
    <property type="nucleotide sequence ID" value="NZ_JBHSYQ010000015.1"/>
</dbReference>
<sequence length="425" mass="49443">MQNKSTLKRKFYDSLKRGTGEAYLIAKANPNVDFSNYIIKGALTNYAYDGQAENSRAQYIFNLISLSGKKEKIRKAVLRGLATEREDTWSLTHLFDLVKIYAQHGDEEARKILYDNFLQNPIEGSDWVGSFEILELDGLKGLFFIAEKYGKWLEQNPEDWQDDHLINLFQENNPQLKVKEELQKAAKSNRFIKVYLDNIKKTKANYAKQKHVSGTYSDIVDEVLNSKPFLSFWRKRNLTEADIVEIAERLIVEKDKEKQEKLLEVFDSHRFPLDSEFVLQLAKQKPTSKNRIREYAIDALTYLKSESIRQFALDKIPKSNRPQQYINILYSNYKEGDAKLLMEVATKFKSEQMMENLAVSYIDIFEANPTQECREPLEVLYSKMTCGLHRNSLVKILIGNNVLSERIKNEIPYDSDLETRELLGE</sequence>
<protein>
    <recommendedName>
        <fullName evidence="3">HEAT repeat domain-containing protein</fullName>
    </recommendedName>
</protein>
<dbReference type="Proteomes" id="UP001596405">
    <property type="component" value="Unassembled WGS sequence"/>
</dbReference>
<evidence type="ECO:0000313" key="2">
    <source>
        <dbReference type="Proteomes" id="UP001596405"/>
    </source>
</evidence>
<organism evidence="1 2">
    <name type="scientific">Rufibacter roseus</name>
    <dbReference type="NCBI Taxonomy" id="1567108"/>
    <lineage>
        <taxon>Bacteria</taxon>
        <taxon>Pseudomonadati</taxon>
        <taxon>Bacteroidota</taxon>
        <taxon>Cytophagia</taxon>
        <taxon>Cytophagales</taxon>
        <taxon>Hymenobacteraceae</taxon>
        <taxon>Rufibacter</taxon>
    </lineage>
</organism>
<keyword evidence="2" id="KW-1185">Reference proteome</keyword>
<gene>
    <name evidence="1" type="ORF">ACFQHR_15850</name>
</gene>
<proteinExistence type="predicted"/>
<evidence type="ECO:0008006" key="3">
    <source>
        <dbReference type="Google" id="ProtNLM"/>
    </source>
</evidence>
<reference evidence="2" key="1">
    <citation type="journal article" date="2019" name="Int. J. Syst. Evol. Microbiol.">
        <title>The Global Catalogue of Microorganisms (GCM) 10K type strain sequencing project: providing services to taxonomists for standard genome sequencing and annotation.</title>
        <authorList>
            <consortium name="The Broad Institute Genomics Platform"/>
            <consortium name="The Broad Institute Genome Sequencing Center for Infectious Disease"/>
            <person name="Wu L."/>
            <person name="Ma J."/>
        </authorList>
    </citation>
    <scope>NUCLEOTIDE SEQUENCE [LARGE SCALE GENOMIC DNA]</scope>
    <source>
        <strain evidence="2">CGMCC 4.7393</strain>
    </source>
</reference>